<dbReference type="InterPro" id="IPR036736">
    <property type="entry name" value="ACP-like_sf"/>
</dbReference>
<dbReference type="GO" id="GO:0000036">
    <property type="term" value="F:acyl carrier activity"/>
    <property type="evidence" value="ECO:0007669"/>
    <property type="project" value="UniProtKB-UniRule"/>
</dbReference>
<comment type="PTM">
    <text evidence="10">4'-phosphopantetheine is transferred from CoA to a specific serine of apo-ACP by acpS.</text>
</comment>
<evidence type="ECO:0000259" key="11">
    <source>
        <dbReference type="PROSITE" id="PS50075"/>
    </source>
</evidence>
<dbReference type="OrthoDB" id="9804551at2"/>
<evidence type="ECO:0000256" key="10">
    <source>
        <dbReference type="RuleBase" id="RU003545"/>
    </source>
</evidence>
<dbReference type="SUPFAM" id="SSF47336">
    <property type="entry name" value="ACP-like"/>
    <property type="match status" value="1"/>
</dbReference>
<evidence type="ECO:0000256" key="7">
    <source>
        <dbReference type="ARBA" id="ARBA00024328"/>
    </source>
</evidence>
<evidence type="ECO:0000313" key="12">
    <source>
        <dbReference type="EMBL" id="VFP84984.1"/>
    </source>
</evidence>
<evidence type="ECO:0000256" key="9">
    <source>
        <dbReference type="NCBIfam" id="TIGR00517"/>
    </source>
</evidence>
<dbReference type="GO" id="GO:0016020">
    <property type="term" value="C:membrane"/>
    <property type="evidence" value="ECO:0007669"/>
    <property type="project" value="GOC"/>
</dbReference>
<keyword evidence="2 8" id="KW-0444">Lipid biosynthesis</keyword>
<protein>
    <recommendedName>
        <fullName evidence="8 9">Acyl carrier protein</fullName>
        <shortName evidence="8">ACP</shortName>
    </recommendedName>
</protein>
<comment type="pathway">
    <text evidence="8 10">Lipid metabolism; fatty acid biosynthesis.</text>
</comment>
<evidence type="ECO:0000256" key="8">
    <source>
        <dbReference type="HAMAP-Rule" id="MF_01217"/>
    </source>
</evidence>
<name>A0A451DEC9_9GAMM</name>
<evidence type="ECO:0000256" key="4">
    <source>
        <dbReference type="ARBA" id="ARBA00022832"/>
    </source>
</evidence>
<keyword evidence="3 8" id="KW-0597">Phosphoprotein</keyword>
<dbReference type="GO" id="GO:0000035">
    <property type="term" value="F:acyl binding"/>
    <property type="evidence" value="ECO:0007669"/>
    <property type="project" value="TreeGrafter"/>
</dbReference>
<keyword evidence="1 8" id="KW-0596">Phosphopantetheine</keyword>
<keyword evidence="8" id="KW-0963">Cytoplasm</keyword>
<dbReference type="PANTHER" id="PTHR20863:SF76">
    <property type="entry name" value="CARRIER DOMAIN-CONTAINING PROTEIN"/>
    <property type="match status" value="1"/>
</dbReference>
<accession>A0A451DEC9</accession>
<dbReference type="GO" id="GO:0009245">
    <property type="term" value="P:lipid A biosynthetic process"/>
    <property type="evidence" value="ECO:0007669"/>
    <property type="project" value="TreeGrafter"/>
</dbReference>
<evidence type="ECO:0000256" key="1">
    <source>
        <dbReference type="ARBA" id="ARBA00022450"/>
    </source>
</evidence>
<evidence type="ECO:0000256" key="5">
    <source>
        <dbReference type="ARBA" id="ARBA00023098"/>
    </source>
</evidence>
<organism evidence="12 13">
    <name type="scientific">Buchnera aphidicola</name>
    <name type="common">Cinara splendens</name>
    <dbReference type="NCBI Taxonomy" id="2518979"/>
    <lineage>
        <taxon>Bacteria</taxon>
        <taxon>Pseudomonadati</taxon>
        <taxon>Pseudomonadota</taxon>
        <taxon>Gammaproteobacteria</taxon>
        <taxon>Enterobacterales</taxon>
        <taxon>Erwiniaceae</taxon>
        <taxon>Buchnera</taxon>
    </lineage>
</organism>
<dbReference type="HAMAP" id="MF_01217">
    <property type="entry name" value="Acyl_carrier"/>
    <property type="match status" value="1"/>
</dbReference>
<dbReference type="NCBIfam" id="NF002150">
    <property type="entry name" value="PRK00982.1-4"/>
    <property type="match status" value="1"/>
</dbReference>
<gene>
    <name evidence="8 12" type="primary">acpP</name>
    <name evidence="12" type="ORF">BUCISPPA3004_230</name>
</gene>
<sequence length="87" mass="10283">MGHVFKRIEKILAKQFQIDNKDISLSSNLKKDLQADSLDFVELIMLLEEEFNIELFDMNPEKIQSIKHLVTYISDKLKKKSKIHIHE</sequence>
<evidence type="ECO:0000256" key="3">
    <source>
        <dbReference type="ARBA" id="ARBA00022553"/>
    </source>
</evidence>
<dbReference type="NCBIfam" id="NF002148">
    <property type="entry name" value="PRK00982.1-2"/>
    <property type="match status" value="1"/>
</dbReference>
<comment type="pathway">
    <text evidence="7">Glycolipid biosynthesis; KDO(2)-lipid A biosynthesis.</text>
</comment>
<feature type="modified residue" description="O-(pantetheine 4'-phosphoryl)serine" evidence="8">
    <location>
        <position position="37"/>
    </location>
</feature>
<keyword evidence="6 8" id="KW-0275">Fatty acid biosynthesis</keyword>
<comment type="function">
    <text evidence="8 10">Carrier of the growing fatty acid chain in fatty acid biosynthesis.</text>
</comment>
<keyword evidence="4 8" id="KW-0276">Fatty acid metabolism</keyword>
<dbReference type="PANTHER" id="PTHR20863">
    <property type="entry name" value="ACYL CARRIER PROTEIN"/>
    <property type="match status" value="1"/>
</dbReference>
<comment type="similarity">
    <text evidence="8">Belongs to the acyl carrier protein (ACP) family.</text>
</comment>
<dbReference type="GO" id="GO:0005829">
    <property type="term" value="C:cytosol"/>
    <property type="evidence" value="ECO:0007669"/>
    <property type="project" value="TreeGrafter"/>
</dbReference>
<dbReference type="UniPathway" id="UPA00360"/>
<evidence type="ECO:0000256" key="2">
    <source>
        <dbReference type="ARBA" id="ARBA00022516"/>
    </source>
</evidence>
<dbReference type="AlphaFoldDB" id="A0A451DEC9"/>
<dbReference type="InterPro" id="IPR003231">
    <property type="entry name" value="ACP"/>
</dbReference>
<dbReference type="InterPro" id="IPR009081">
    <property type="entry name" value="PP-bd_ACP"/>
</dbReference>
<comment type="PTM">
    <text evidence="8">4'-phosphopantetheine is transferred from CoA to a specific serine of apo-ACP by AcpS. This modification is essential for activity because fatty acids are bound in thioester linkage to the sulfhydryl of the prosthetic group.</text>
</comment>
<comment type="subcellular location">
    <subcellularLocation>
        <location evidence="8">Cytoplasm</location>
    </subcellularLocation>
</comment>
<dbReference type="RefSeq" id="WP_154048912.1">
    <property type="nucleotide sequence ID" value="NZ_LR217722.1"/>
</dbReference>
<dbReference type="UniPathway" id="UPA00094"/>
<dbReference type="Pfam" id="PF00550">
    <property type="entry name" value="PP-binding"/>
    <property type="match status" value="1"/>
</dbReference>
<dbReference type="EMBL" id="LR217722">
    <property type="protein sequence ID" value="VFP84984.1"/>
    <property type="molecule type" value="Genomic_DNA"/>
</dbReference>
<dbReference type="NCBIfam" id="TIGR00517">
    <property type="entry name" value="acyl_carrier"/>
    <property type="match status" value="1"/>
</dbReference>
<feature type="domain" description="Carrier" evidence="11">
    <location>
        <begin position="2"/>
        <end position="77"/>
    </location>
</feature>
<dbReference type="PROSITE" id="PS50075">
    <property type="entry name" value="CARRIER"/>
    <property type="match status" value="1"/>
</dbReference>
<reference evidence="12 13" key="1">
    <citation type="submission" date="2019-02" db="EMBL/GenBank/DDBJ databases">
        <authorList>
            <person name="Manzano-Marin A."/>
            <person name="Manzano-Marin A."/>
        </authorList>
    </citation>
    <scope>NUCLEOTIDE SEQUENCE [LARGE SCALE GENOMIC DNA]</scope>
    <source>
        <strain evidence="12 13">BuCisplendens</strain>
    </source>
</reference>
<evidence type="ECO:0000256" key="6">
    <source>
        <dbReference type="ARBA" id="ARBA00023160"/>
    </source>
</evidence>
<evidence type="ECO:0000313" key="13">
    <source>
        <dbReference type="Proteomes" id="UP000294413"/>
    </source>
</evidence>
<keyword evidence="5 8" id="KW-0443">Lipid metabolism</keyword>
<dbReference type="Gene3D" id="1.10.1200.10">
    <property type="entry name" value="ACP-like"/>
    <property type="match status" value="1"/>
</dbReference>
<dbReference type="InterPro" id="IPR006162">
    <property type="entry name" value="Ppantetheine_attach_site"/>
</dbReference>
<proteinExistence type="inferred from homology"/>
<dbReference type="PROSITE" id="PS00012">
    <property type="entry name" value="PHOSPHOPANTETHEINE"/>
    <property type="match status" value="1"/>
</dbReference>
<dbReference type="Proteomes" id="UP000294413">
    <property type="component" value="Chromosome 1"/>
</dbReference>
<dbReference type="GO" id="GO:0036104">
    <property type="term" value="P:Kdo2-lipid A biosynthetic process"/>
    <property type="evidence" value="ECO:0007669"/>
    <property type="project" value="UniProtKB-UniPathway"/>
</dbReference>